<evidence type="ECO:0000313" key="4">
    <source>
        <dbReference type="EMBL" id="SIR22417.1"/>
    </source>
</evidence>
<dbReference type="Gene3D" id="3.30.565.10">
    <property type="entry name" value="Histidine kinase-like ATPase, C-terminal domain"/>
    <property type="match status" value="1"/>
</dbReference>
<dbReference type="PANTHER" id="PTHR35526">
    <property type="entry name" value="ANTI-SIGMA-F FACTOR RSBW-RELATED"/>
    <property type="match status" value="1"/>
</dbReference>
<dbReference type="AlphaFoldDB" id="A0A1N6Z6J5"/>
<dbReference type="Pfam" id="PF13581">
    <property type="entry name" value="HATPase_c_2"/>
    <property type="match status" value="1"/>
</dbReference>
<gene>
    <name evidence="4" type="ORF">SAMN05421833_10710</name>
</gene>
<name>A0A1N6Z6J5_9ACTN</name>
<dbReference type="PANTHER" id="PTHR35526:SF3">
    <property type="entry name" value="ANTI-SIGMA-F FACTOR RSBW"/>
    <property type="match status" value="1"/>
</dbReference>
<keyword evidence="1" id="KW-0723">Serine/threonine-protein kinase</keyword>
<dbReference type="RefSeq" id="WP_076434583.1">
    <property type="nucleotide sequence ID" value="NZ_FTNI01000007.1"/>
</dbReference>
<dbReference type="Proteomes" id="UP000186096">
    <property type="component" value="Unassembled WGS sequence"/>
</dbReference>
<keyword evidence="5" id="KW-1185">Reference proteome</keyword>
<reference evidence="5" key="1">
    <citation type="submission" date="2017-01" db="EMBL/GenBank/DDBJ databases">
        <authorList>
            <person name="Varghese N."/>
            <person name="Submissions S."/>
        </authorList>
    </citation>
    <scope>NUCLEOTIDE SEQUENCE [LARGE SCALE GENOMIC DNA]</scope>
    <source>
        <strain evidence="5">ATCC 12950</strain>
    </source>
</reference>
<keyword evidence="4" id="KW-0808">Transferase</keyword>
<proteinExistence type="predicted"/>
<feature type="region of interest" description="Disordered" evidence="2">
    <location>
        <begin position="1"/>
        <end position="33"/>
    </location>
</feature>
<dbReference type="STRING" id="58117.SAMN05421833_10710"/>
<dbReference type="EMBL" id="FTNI01000007">
    <property type="protein sequence ID" value="SIR22417.1"/>
    <property type="molecule type" value="Genomic_DNA"/>
</dbReference>
<dbReference type="InterPro" id="IPR050267">
    <property type="entry name" value="Anti-sigma-factor_SerPK"/>
</dbReference>
<evidence type="ECO:0000313" key="5">
    <source>
        <dbReference type="Proteomes" id="UP000186096"/>
    </source>
</evidence>
<evidence type="ECO:0000259" key="3">
    <source>
        <dbReference type="Pfam" id="PF13581"/>
    </source>
</evidence>
<dbReference type="OrthoDB" id="3480034at2"/>
<accession>A0A1N6Z6J5</accession>
<dbReference type="InterPro" id="IPR036890">
    <property type="entry name" value="HATPase_C_sf"/>
</dbReference>
<sequence length="166" mass="17663">MNATMLVPAPRRPYGALPGEPPLAAPDGADGDSVPGACRASWVLPAVPSSTSRARRLVRAVLRDWTGSAEGEVADVAELLVSELVANAVRHGRGEPVLALVLRDGVLRCEVEDEDEAPVPLRARDRSPDDAEGGRGLLIVECLSRSWGVRPTSRGKAVWFELAPRS</sequence>
<keyword evidence="4" id="KW-0418">Kinase</keyword>
<evidence type="ECO:0000256" key="1">
    <source>
        <dbReference type="ARBA" id="ARBA00022527"/>
    </source>
</evidence>
<dbReference type="GO" id="GO:0004674">
    <property type="term" value="F:protein serine/threonine kinase activity"/>
    <property type="evidence" value="ECO:0007669"/>
    <property type="project" value="UniProtKB-KW"/>
</dbReference>
<dbReference type="SUPFAM" id="SSF55874">
    <property type="entry name" value="ATPase domain of HSP90 chaperone/DNA topoisomerase II/histidine kinase"/>
    <property type="match status" value="1"/>
</dbReference>
<dbReference type="InterPro" id="IPR003594">
    <property type="entry name" value="HATPase_dom"/>
</dbReference>
<organism evidence="4 5">
    <name type="scientific">Microbispora rosea</name>
    <dbReference type="NCBI Taxonomy" id="58117"/>
    <lineage>
        <taxon>Bacteria</taxon>
        <taxon>Bacillati</taxon>
        <taxon>Actinomycetota</taxon>
        <taxon>Actinomycetes</taxon>
        <taxon>Streptosporangiales</taxon>
        <taxon>Streptosporangiaceae</taxon>
        <taxon>Microbispora</taxon>
    </lineage>
</organism>
<feature type="domain" description="Histidine kinase/HSP90-like ATPase" evidence="3">
    <location>
        <begin position="45"/>
        <end position="160"/>
    </location>
</feature>
<protein>
    <submittedName>
        <fullName evidence="4">Anti-sigma regulatory factor (Ser/Thr protein kinase)</fullName>
    </submittedName>
</protein>
<dbReference type="CDD" id="cd16936">
    <property type="entry name" value="HATPase_RsbW-like"/>
    <property type="match status" value="1"/>
</dbReference>
<evidence type="ECO:0000256" key="2">
    <source>
        <dbReference type="SAM" id="MobiDB-lite"/>
    </source>
</evidence>